<dbReference type="SUPFAM" id="SSF81383">
    <property type="entry name" value="F-box domain"/>
    <property type="match status" value="1"/>
</dbReference>
<evidence type="ECO:0000313" key="4">
    <source>
        <dbReference type="Proteomes" id="UP000298030"/>
    </source>
</evidence>
<accession>A0A4Y7SS91</accession>
<evidence type="ECO:0000313" key="3">
    <source>
        <dbReference type="EMBL" id="TEB24581.1"/>
    </source>
</evidence>
<feature type="region of interest" description="Disordered" evidence="2">
    <location>
        <begin position="451"/>
        <end position="477"/>
    </location>
</feature>
<keyword evidence="4" id="KW-1185">Reference proteome</keyword>
<organism evidence="3 4">
    <name type="scientific">Coprinellus micaceus</name>
    <name type="common">Glistening ink-cap mushroom</name>
    <name type="synonym">Coprinus micaceus</name>
    <dbReference type="NCBI Taxonomy" id="71717"/>
    <lineage>
        <taxon>Eukaryota</taxon>
        <taxon>Fungi</taxon>
        <taxon>Dikarya</taxon>
        <taxon>Basidiomycota</taxon>
        <taxon>Agaricomycotina</taxon>
        <taxon>Agaricomycetes</taxon>
        <taxon>Agaricomycetidae</taxon>
        <taxon>Agaricales</taxon>
        <taxon>Agaricineae</taxon>
        <taxon>Psathyrellaceae</taxon>
        <taxon>Coprinellus</taxon>
    </lineage>
</organism>
<gene>
    <name evidence="3" type="ORF">FA13DRAFT_1817884</name>
</gene>
<sequence>MDDSPFADRLETNYCPSDSEVGEIRKLLEAPHPELPALDAEIARVSEQLKALQSKRNGYERYMTTHRSLLSPIRRLPIEILHNIFVHCLPTDHNSLMSPVEAPMLLTHICKQWRELVQGMPLLWSSIYIPIPNYPTVASCVATMGYTRPTRDGAQLSEEQQEVVDEVFATWDAKIEQRRDVVRQWLERAEGSNLFISLMQWDARREPGPSHPAPGVNTDSAERGAVQEIVELIRSYSKQWKRLEISASRSIVRQLLSVPAEEAPNIEFLRVSSRPVFVLPNPAMFGPMGVNLAGLPAQEDSNDSLFPDGSLVTAPSIKGLSLRVVQQDITRVPTRWDTLTGLFFYGYAQHGPPTSVPLTFTPSQALDLLAMCPNLKSCGLAVGSHSSWTLAGPPGATVPADIIDEPRRVVLAHLERLFVQEQPSYPLAKFFESLEMPKLLSLSFATTIAPTKPIERGEADPDAPPAPTTHGGPFQQLIGHPMVHHASLFAPTHSPTAASPPPPESSLIVILRNCGHSIKKLEFDYHSQTQANLRECLRLAENVEKLGLNIVGNPAGGLNNRSGMYYINDRGREHAPAYMGNTFFRELIPAVDGKDEGELGCLCPNMTSFSVRLMTAEFNEEALMEFVRARRHAKVLKRGVARLRKVKVSFALEKKKRKPVGDATDGNDGGEAELEDVVIRSPLSMLGRKLKKKPAPWALLKSLEGQPDVDLEGLEAEVSWPRSEGRGLMMLPGRLMSEGMWSPSWAWRRKDCRVTF</sequence>
<feature type="coiled-coil region" evidence="1">
    <location>
        <begin position="35"/>
        <end position="62"/>
    </location>
</feature>
<keyword evidence="1" id="KW-0175">Coiled coil</keyword>
<dbReference type="InterPro" id="IPR036047">
    <property type="entry name" value="F-box-like_dom_sf"/>
</dbReference>
<comment type="caution">
    <text evidence="3">The sequence shown here is derived from an EMBL/GenBank/DDBJ whole genome shotgun (WGS) entry which is preliminary data.</text>
</comment>
<dbReference type="OrthoDB" id="3365698at2759"/>
<proteinExistence type="predicted"/>
<evidence type="ECO:0000256" key="2">
    <source>
        <dbReference type="SAM" id="MobiDB-lite"/>
    </source>
</evidence>
<dbReference type="Gene3D" id="1.20.1280.50">
    <property type="match status" value="1"/>
</dbReference>
<evidence type="ECO:0000256" key="1">
    <source>
        <dbReference type="SAM" id="Coils"/>
    </source>
</evidence>
<dbReference type="EMBL" id="QPFP01000065">
    <property type="protein sequence ID" value="TEB24581.1"/>
    <property type="molecule type" value="Genomic_DNA"/>
</dbReference>
<name>A0A4Y7SS91_COPMI</name>
<dbReference type="STRING" id="71717.A0A4Y7SS91"/>
<dbReference type="Proteomes" id="UP000298030">
    <property type="component" value="Unassembled WGS sequence"/>
</dbReference>
<protein>
    <submittedName>
        <fullName evidence="3">Uncharacterized protein</fullName>
    </submittedName>
</protein>
<dbReference type="AlphaFoldDB" id="A0A4Y7SS91"/>
<reference evidence="3 4" key="1">
    <citation type="journal article" date="2019" name="Nat. Ecol. Evol.">
        <title>Megaphylogeny resolves global patterns of mushroom evolution.</title>
        <authorList>
            <person name="Varga T."/>
            <person name="Krizsan K."/>
            <person name="Foldi C."/>
            <person name="Dima B."/>
            <person name="Sanchez-Garcia M."/>
            <person name="Sanchez-Ramirez S."/>
            <person name="Szollosi G.J."/>
            <person name="Szarkandi J.G."/>
            <person name="Papp V."/>
            <person name="Albert L."/>
            <person name="Andreopoulos W."/>
            <person name="Angelini C."/>
            <person name="Antonin V."/>
            <person name="Barry K.W."/>
            <person name="Bougher N.L."/>
            <person name="Buchanan P."/>
            <person name="Buyck B."/>
            <person name="Bense V."/>
            <person name="Catcheside P."/>
            <person name="Chovatia M."/>
            <person name="Cooper J."/>
            <person name="Damon W."/>
            <person name="Desjardin D."/>
            <person name="Finy P."/>
            <person name="Geml J."/>
            <person name="Haridas S."/>
            <person name="Hughes K."/>
            <person name="Justo A."/>
            <person name="Karasinski D."/>
            <person name="Kautmanova I."/>
            <person name="Kiss B."/>
            <person name="Kocsube S."/>
            <person name="Kotiranta H."/>
            <person name="LaButti K.M."/>
            <person name="Lechner B.E."/>
            <person name="Liimatainen K."/>
            <person name="Lipzen A."/>
            <person name="Lukacs Z."/>
            <person name="Mihaltcheva S."/>
            <person name="Morgado L.N."/>
            <person name="Niskanen T."/>
            <person name="Noordeloos M.E."/>
            <person name="Ohm R.A."/>
            <person name="Ortiz-Santana B."/>
            <person name="Ovrebo C."/>
            <person name="Racz N."/>
            <person name="Riley R."/>
            <person name="Savchenko A."/>
            <person name="Shiryaev A."/>
            <person name="Soop K."/>
            <person name="Spirin V."/>
            <person name="Szebenyi C."/>
            <person name="Tomsovsky M."/>
            <person name="Tulloss R.E."/>
            <person name="Uehling J."/>
            <person name="Grigoriev I.V."/>
            <person name="Vagvolgyi C."/>
            <person name="Papp T."/>
            <person name="Martin F.M."/>
            <person name="Miettinen O."/>
            <person name="Hibbett D.S."/>
            <person name="Nagy L.G."/>
        </authorList>
    </citation>
    <scope>NUCLEOTIDE SEQUENCE [LARGE SCALE GENOMIC DNA]</scope>
    <source>
        <strain evidence="3 4">FP101781</strain>
    </source>
</reference>